<dbReference type="KEGG" id="rrd:RradSPS_2075"/>
<dbReference type="InterPro" id="IPR046945">
    <property type="entry name" value="RHMD-like"/>
</dbReference>
<name>A0A023X4T0_RUBRA</name>
<dbReference type="GO" id="GO:0016836">
    <property type="term" value="F:hydro-lyase activity"/>
    <property type="evidence" value="ECO:0007669"/>
    <property type="project" value="TreeGrafter"/>
</dbReference>
<keyword evidence="3" id="KW-0460">Magnesium</keyword>
<dbReference type="HOGENOM" id="CLU_030273_3_1_11"/>
<gene>
    <name evidence="5" type="ORF">RradSPS_2075</name>
    <name evidence="6" type="ORF">SIL72_12090</name>
</gene>
<dbReference type="OrthoDB" id="9802699at2"/>
<dbReference type="EMBL" id="JAWXXX010000001">
    <property type="protein sequence ID" value="MDX5894762.1"/>
    <property type="molecule type" value="Genomic_DNA"/>
</dbReference>
<dbReference type="RefSeq" id="WP_038682533.1">
    <property type="nucleotide sequence ID" value="NZ_CP007514.1"/>
</dbReference>
<dbReference type="Gene3D" id="3.20.20.120">
    <property type="entry name" value="Enolase-like C-terminal domain"/>
    <property type="match status" value="1"/>
</dbReference>
<dbReference type="Proteomes" id="UP001281130">
    <property type="component" value="Unassembled WGS sequence"/>
</dbReference>
<dbReference type="EMBL" id="CP007514">
    <property type="protein sequence ID" value="AHY47358.1"/>
    <property type="molecule type" value="Genomic_DNA"/>
</dbReference>
<evidence type="ECO:0000313" key="7">
    <source>
        <dbReference type="Proteomes" id="UP000025229"/>
    </source>
</evidence>
<proteinExistence type="predicted"/>
<evidence type="ECO:0000256" key="1">
    <source>
        <dbReference type="ARBA" id="ARBA00001946"/>
    </source>
</evidence>
<evidence type="ECO:0000256" key="2">
    <source>
        <dbReference type="ARBA" id="ARBA00022723"/>
    </source>
</evidence>
<dbReference type="GO" id="GO:0016052">
    <property type="term" value="P:carbohydrate catabolic process"/>
    <property type="evidence" value="ECO:0007669"/>
    <property type="project" value="TreeGrafter"/>
</dbReference>
<reference evidence="5 7" key="1">
    <citation type="submission" date="2014-03" db="EMBL/GenBank/DDBJ databases">
        <title>Complete genome sequence of the Radio-Resistant Rubrobacter radiotolerans RSPS-4.</title>
        <authorList>
            <person name="Egas C.C."/>
            <person name="Barroso C.C."/>
            <person name="Froufe H.J.C."/>
            <person name="Pacheco J.J."/>
            <person name="Albuquerque L.L."/>
            <person name="da Costa M.M.S."/>
        </authorList>
    </citation>
    <scope>NUCLEOTIDE SEQUENCE [LARGE SCALE GENOMIC DNA]</scope>
    <source>
        <strain evidence="5 7">RSPS-4</strain>
    </source>
</reference>
<dbReference type="CDD" id="cd03316">
    <property type="entry name" value="MR_like"/>
    <property type="match status" value="1"/>
</dbReference>
<dbReference type="PANTHER" id="PTHR13794:SF58">
    <property type="entry name" value="MITOCHONDRIAL ENOLASE SUPERFAMILY MEMBER 1"/>
    <property type="match status" value="1"/>
</dbReference>
<dbReference type="Proteomes" id="UP000025229">
    <property type="component" value="Chromosome"/>
</dbReference>
<dbReference type="SUPFAM" id="SSF51604">
    <property type="entry name" value="Enolase C-terminal domain-like"/>
    <property type="match status" value="1"/>
</dbReference>
<dbReference type="InterPro" id="IPR013341">
    <property type="entry name" value="Mandelate_racemase_N_dom"/>
</dbReference>
<dbReference type="Gene3D" id="3.30.390.10">
    <property type="entry name" value="Enolase-like, N-terminal domain"/>
    <property type="match status" value="1"/>
</dbReference>
<dbReference type="InterPro" id="IPR036849">
    <property type="entry name" value="Enolase-like_C_sf"/>
</dbReference>
<evidence type="ECO:0000256" key="3">
    <source>
        <dbReference type="ARBA" id="ARBA00022842"/>
    </source>
</evidence>
<evidence type="ECO:0000313" key="5">
    <source>
        <dbReference type="EMBL" id="AHY47358.1"/>
    </source>
</evidence>
<keyword evidence="7" id="KW-1185">Reference proteome</keyword>
<dbReference type="STRING" id="42256.RradSPS_2075"/>
<dbReference type="InterPro" id="IPR029017">
    <property type="entry name" value="Enolase-like_N"/>
</dbReference>
<dbReference type="Pfam" id="PF13378">
    <property type="entry name" value="MR_MLE_C"/>
    <property type="match status" value="1"/>
</dbReference>
<dbReference type="SFLD" id="SFLDS00001">
    <property type="entry name" value="Enolase"/>
    <property type="match status" value="1"/>
</dbReference>
<dbReference type="AlphaFoldDB" id="A0A023X4T0"/>
<dbReference type="eggNOG" id="COG4948">
    <property type="taxonomic scope" value="Bacteria"/>
</dbReference>
<dbReference type="InterPro" id="IPR013342">
    <property type="entry name" value="Mandelate_racemase_C"/>
</dbReference>
<evidence type="ECO:0000259" key="4">
    <source>
        <dbReference type="SMART" id="SM00922"/>
    </source>
</evidence>
<dbReference type="PATRIC" id="fig|42256.3.peg.2113"/>
<dbReference type="SFLD" id="SFLDG00179">
    <property type="entry name" value="mandelate_racemase"/>
    <property type="match status" value="1"/>
</dbReference>
<evidence type="ECO:0000313" key="6">
    <source>
        <dbReference type="EMBL" id="MDX5894762.1"/>
    </source>
</evidence>
<accession>A0A023X4T0</accession>
<organism evidence="5 7">
    <name type="scientific">Rubrobacter radiotolerans</name>
    <name type="common">Arthrobacter radiotolerans</name>
    <dbReference type="NCBI Taxonomy" id="42256"/>
    <lineage>
        <taxon>Bacteria</taxon>
        <taxon>Bacillati</taxon>
        <taxon>Actinomycetota</taxon>
        <taxon>Rubrobacteria</taxon>
        <taxon>Rubrobacterales</taxon>
        <taxon>Rubrobacteraceae</taxon>
        <taxon>Rubrobacter</taxon>
    </lineage>
</organism>
<feature type="domain" description="Mandelate racemase/muconate lactonizing enzyme C-terminal" evidence="4">
    <location>
        <begin position="132"/>
        <end position="239"/>
    </location>
</feature>
<dbReference type="SMART" id="SM00922">
    <property type="entry name" value="MR_MLE"/>
    <property type="match status" value="1"/>
</dbReference>
<dbReference type="GO" id="GO:0000287">
    <property type="term" value="F:magnesium ion binding"/>
    <property type="evidence" value="ECO:0007669"/>
    <property type="project" value="TreeGrafter"/>
</dbReference>
<sequence>MKISGIRIEHFSTNLDPPFRAAWDPEPRRSFSATLVLVETDEGLAGVGAGDAMVGFSESGFERHFVGEDPLRIARHVRVIETLDFHAGRYWPLEAALWDLFGKVANLPVAKLFGGVAERIPAYASCGELKGPEERAESAVRLKEEGFRAMKIRIDPRCAQEGIAAVAAAREAVGDGMEIMVDLNQAWRMAGDSTPSVDPLTVVGIARRLRELDVFWLEEPLPLTDTRGLAKLSRKSGLRLAGGEMARTTEDLLACLEADALDVYQPDVVLSLGMLRARTFAETVLRKNRLFTPHTWTDGVGLLANLHVTCGVGGGPYLEFPYDPPGWTPERRDFMLEEPVRVDPEGYLNVPDAPGLGVRLGEEYRRVLGL</sequence>
<dbReference type="PANTHER" id="PTHR13794">
    <property type="entry name" value="ENOLASE SUPERFAMILY, MANDELATE RACEMASE"/>
    <property type="match status" value="1"/>
</dbReference>
<dbReference type="InterPro" id="IPR029065">
    <property type="entry name" value="Enolase_C-like"/>
</dbReference>
<comment type="cofactor">
    <cofactor evidence="1">
        <name>Mg(2+)</name>
        <dbReference type="ChEBI" id="CHEBI:18420"/>
    </cofactor>
</comment>
<dbReference type="SUPFAM" id="SSF54826">
    <property type="entry name" value="Enolase N-terminal domain-like"/>
    <property type="match status" value="1"/>
</dbReference>
<dbReference type="Pfam" id="PF02746">
    <property type="entry name" value="MR_MLE_N"/>
    <property type="match status" value="1"/>
</dbReference>
<reference evidence="6" key="2">
    <citation type="submission" date="2023-11" db="EMBL/GenBank/DDBJ databases">
        <title>MicrobeMod: A computational toolkit for identifying prokaryotic methylation and restriction-modification with nanopore sequencing.</title>
        <authorList>
            <person name="Crits-Christoph A."/>
            <person name="Kang S.C."/>
            <person name="Lee H."/>
            <person name="Ostrov N."/>
        </authorList>
    </citation>
    <scope>NUCLEOTIDE SEQUENCE</scope>
    <source>
        <strain evidence="6">ATCC 51242</strain>
    </source>
</reference>
<keyword evidence="2" id="KW-0479">Metal-binding</keyword>
<protein>
    <submittedName>
        <fullName evidence="5">L-alanine-DL-glutamate epimerase and related enzymes of enolase superfamily</fullName>
    </submittedName>
    <submittedName>
        <fullName evidence="6">Mandelate racemase/muconate lactonizing enzyme family protein</fullName>
    </submittedName>
</protein>